<dbReference type="PROSITE" id="PS50026">
    <property type="entry name" value="EGF_3"/>
    <property type="match status" value="4"/>
</dbReference>
<keyword evidence="12 18" id="KW-1015">Disulfide bond</keyword>
<feature type="disulfide bond" evidence="18">
    <location>
        <begin position="487"/>
        <end position="496"/>
    </location>
</feature>
<evidence type="ECO:0000256" key="4">
    <source>
        <dbReference type="ARBA" id="ARBA00022692"/>
    </source>
</evidence>
<evidence type="ECO:0000256" key="20">
    <source>
        <dbReference type="SAM" id="Phobius"/>
    </source>
</evidence>
<keyword evidence="13" id="KW-0325">Glycoprotein</keyword>
<feature type="disulfide bond" evidence="18">
    <location>
        <begin position="373"/>
        <end position="382"/>
    </location>
</feature>
<dbReference type="InterPro" id="IPR000742">
    <property type="entry name" value="EGF"/>
</dbReference>
<evidence type="ECO:0000256" key="19">
    <source>
        <dbReference type="SAM" id="MobiDB-lite"/>
    </source>
</evidence>
<evidence type="ECO:0000256" key="10">
    <source>
        <dbReference type="ARBA" id="ARBA00022989"/>
    </source>
</evidence>
<keyword evidence="9" id="KW-0914">Notch signaling pathway</keyword>
<feature type="region of interest" description="Disordered" evidence="19">
    <location>
        <begin position="579"/>
        <end position="601"/>
    </location>
</feature>
<dbReference type="EMBL" id="RWIC01000804">
    <property type="protein sequence ID" value="TKC40059.1"/>
    <property type="molecule type" value="Genomic_DNA"/>
</dbReference>
<keyword evidence="6" id="KW-0677">Repeat</keyword>
<feature type="chain" id="PRO_5020832852" description="Delta-like protein 3" evidence="21">
    <location>
        <begin position="27"/>
        <end position="617"/>
    </location>
</feature>
<feature type="non-terminal residue" evidence="23">
    <location>
        <position position="617"/>
    </location>
</feature>
<evidence type="ECO:0000256" key="16">
    <source>
        <dbReference type="ARBA" id="ARBA00071912"/>
    </source>
</evidence>
<dbReference type="Proteomes" id="UP000308365">
    <property type="component" value="Unassembled WGS sequence"/>
</dbReference>
<evidence type="ECO:0000256" key="18">
    <source>
        <dbReference type="PROSITE-ProRule" id="PRU00076"/>
    </source>
</evidence>
<evidence type="ECO:0000256" key="7">
    <source>
        <dbReference type="ARBA" id="ARBA00022782"/>
    </source>
</evidence>
<comment type="function">
    <text evidence="14">Inhibits primary neurogenesis. May be required to divert neurons along a specific differentiation pathway. Plays a role in the formation of somite boundaries during segmentation of the paraxial mesoderm.</text>
</comment>
<evidence type="ECO:0000256" key="1">
    <source>
        <dbReference type="ARBA" id="ARBA00004479"/>
    </source>
</evidence>
<feature type="disulfide bond" evidence="18">
    <location>
        <begin position="449"/>
        <end position="458"/>
    </location>
</feature>
<dbReference type="GO" id="GO:0005886">
    <property type="term" value="C:plasma membrane"/>
    <property type="evidence" value="ECO:0007669"/>
    <property type="project" value="TreeGrafter"/>
</dbReference>
<feature type="signal peptide" evidence="21">
    <location>
        <begin position="1"/>
        <end position="26"/>
    </location>
</feature>
<dbReference type="GO" id="GO:0005509">
    <property type="term" value="F:calcium ion binding"/>
    <property type="evidence" value="ECO:0007669"/>
    <property type="project" value="InterPro"/>
</dbReference>
<evidence type="ECO:0000256" key="8">
    <source>
        <dbReference type="ARBA" id="ARBA00022843"/>
    </source>
</evidence>
<dbReference type="GO" id="GO:0030154">
    <property type="term" value="P:cell differentiation"/>
    <property type="evidence" value="ECO:0007669"/>
    <property type="project" value="UniProtKB-KW"/>
</dbReference>
<organism evidence="23 24">
    <name type="scientific">Monodon monoceros</name>
    <name type="common">Narwhal</name>
    <name type="synonym">Ceratodon monodon</name>
    <dbReference type="NCBI Taxonomy" id="40151"/>
    <lineage>
        <taxon>Eukaryota</taxon>
        <taxon>Metazoa</taxon>
        <taxon>Chordata</taxon>
        <taxon>Craniata</taxon>
        <taxon>Vertebrata</taxon>
        <taxon>Euteleostomi</taxon>
        <taxon>Mammalia</taxon>
        <taxon>Eutheria</taxon>
        <taxon>Laurasiatheria</taxon>
        <taxon>Artiodactyla</taxon>
        <taxon>Whippomorpha</taxon>
        <taxon>Cetacea</taxon>
        <taxon>Odontoceti</taxon>
        <taxon>Monodontidae</taxon>
        <taxon>Monodon</taxon>
    </lineage>
</organism>
<dbReference type="InterPro" id="IPR001881">
    <property type="entry name" value="EGF-like_Ca-bd_dom"/>
</dbReference>
<feature type="domain" description="EGF-like" evidence="22">
    <location>
        <begin position="423"/>
        <end position="459"/>
    </location>
</feature>
<evidence type="ECO:0000256" key="13">
    <source>
        <dbReference type="ARBA" id="ARBA00023180"/>
    </source>
</evidence>
<evidence type="ECO:0000256" key="11">
    <source>
        <dbReference type="ARBA" id="ARBA00023136"/>
    </source>
</evidence>
<evidence type="ECO:0000256" key="2">
    <source>
        <dbReference type="ARBA" id="ARBA00022473"/>
    </source>
</evidence>
<dbReference type="SMART" id="SM00179">
    <property type="entry name" value="EGF_CA"/>
    <property type="match status" value="4"/>
</dbReference>
<keyword evidence="5 21" id="KW-0732">Signal</keyword>
<dbReference type="CDD" id="cd00054">
    <property type="entry name" value="EGF_CA"/>
    <property type="match status" value="5"/>
</dbReference>
<dbReference type="FunFam" id="2.10.25.10:FF:000368">
    <property type="entry name" value="Delta-like 3 (Drosophila), isoform CRA_b"/>
    <property type="match status" value="1"/>
</dbReference>
<evidence type="ECO:0000256" key="6">
    <source>
        <dbReference type="ARBA" id="ARBA00022737"/>
    </source>
</evidence>
<dbReference type="PROSITE" id="PS00022">
    <property type="entry name" value="EGF_1"/>
    <property type="match status" value="4"/>
</dbReference>
<evidence type="ECO:0000313" key="23">
    <source>
        <dbReference type="EMBL" id="TKC40059.1"/>
    </source>
</evidence>
<dbReference type="InterPro" id="IPR011651">
    <property type="entry name" value="Notch_ligand_N"/>
</dbReference>
<evidence type="ECO:0000256" key="12">
    <source>
        <dbReference type="ARBA" id="ARBA00023157"/>
    </source>
</evidence>
<dbReference type="SMART" id="SM00181">
    <property type="entry name" value="EGF"/>
    <property type="match status" value="5"/>
</dbReference>
<evidence type="ECO:0000256" key="15">
    <source>
        <dbReference type="ARBA" id="ARBA00062208"/>
    </source>
</evidence>
<evidence type="ECO:0000256" key="21">
    <source>
        <dbReference type="SAM" id="SignalP"/>
    </source>
</evidence>
<reference evidence="24" key="1">
    <citation type="journal article" date="2019" name="IScience">
        <title>Narwhal Genome Reveals Long-Term Low Genetic Diversity despite Current Large Abundance Size.</title>
        <authorList>
            <person name="Westbury M.V."/>
            <person name="Petersen B."/>
            <person name="Garde E."/>
            <person name="Heide-Jorgensen M.P."/>
            <person name="Lorenzen E.D."/>
        </authorList>
    </citation>
    <scope>NUCLEOTIDE SEQUENCE [LARGE SCALE GENOMIC DNA]</scope>
</reference>
<dbReference type="FunFam" id="2.60.40.3510:FF:000005">
    <property type="entry name" value="Delta-like 3 (Drosophila), isoform CRA_b"/>
    <property type="match status" value="1"/>
</dbReference>
<dbReference type="Pfam" id="PF12661">
    <property type="entry name" value="hEGF"/>
    <property type="match status" value="1"/>
</dbReference>
<comment type="subunit">
    <text evidence="15">Can bind and activate Notch-1 or another Notch receptor.</text>
</comment>
<keyword evidence="4 20" id="KW-0812">Transmembrane</keyword>
<evidence type="ECO:0000259" key="22">
    <source>
        <dbReference type="PROSITE" id="PS50026"/>
    </source>
</evidence>
<comment type="caution">
    <text evidence="18">Lacks conserved residue(s) required for the propagation of feature annotation.</text>
</comment>
<keyword evidence="10 20" id="KW-1133">Transmembrane helix</keyword>
<dbReference type="Pfam" id="PF07657">
    <property type="entry name" value="MNNL"/>
    <property type="match status" value="1"/>
</dbReference>
<dbReference type="Pfam" id="PF00008">
    <property type="entry name" value="EGF"/>
    <property type="match status" value="3"/>
</dbReference>
<dbReference type="InterPro" id="IPR009030">
    <property type="entry name" value="Growth_fac_rcpt_cys_sf"/>
</dbReference>
<dbReference type="FunFam" id="2.10.25.10:FF:000066">
    <property type="entry name" value="FAT atypical cadherin 4"/>
    <property type="match status" value="1"/>
</dbReference>
<dbReference type="GO" id="GO:0005112">
    <property type="term" value="F:Notch binding"/>
    <property type="evidence" value="ECO:0007669"/>
    <property type="project" value="TreeGrafter"/>
</dbReference>
<keyword evidence="8" id="KW-0832">Ubl conjugation</keyword>
<dbReference type="Gene3D" id="2.10.25.10">
    <property type="entry name" value="Laminin"/>
    <property type="match status" value="5"/>
</dbReference>
<feature type="disulfide bond" evidence="18">
    <location>
        <begin position="411"/>
        <end position="420"/>
    </location>
</feature>
<feature type="domain" description="EGF-like" evidence="22">
    <location>
        <begin position="385"/>
        <end position="421"/>
    </location>
</feature>
<keyword evidence="3 18" id="KW-0245">EGF-like domain</keyword>
<comment type="caution">
    <text evidence="23">The sequence shown here is derived from an EMBL/GenBank/DDBJ whole genome shotgun (WGS) entry which is preliminary data.</text>
</comment>
<dbReference type="FunFam" id="2.10.25.10:FF:000432">
    <property type="entry name" value="Delta-like 3 (Drosophila), isoform CRA_b"/>
    <property type="match status" value="1"/>
</dbReference>
<dbReference type="GO" id="GO:0007219">
    <property type="term" value="P:Notch signaling pathway"/>
    <property type="evidence" value="ECO:0007669"/>
    <property type="project" value="UniProtKB-KW"/>
</dbReference>
<dbReference type="Gene3D" id="2.60.40.3510">
    <property type="match status" value="1"/>
</dbReference>
<name>A0A4U1ETR4_MONMO</name>
<feature type="domain" description="EGF-like" evidence="22">
    <location>
        <begin position="344"/>
        <end position="383"/>
    </location>
</feature>
<evidence type="ECO:0000256" key="5">
    <source>
        <dbReference type="ARBA" id="ARBA00022729"/>
    </source>
</evidence>
<dbReference type="FunFam" id="2.10.25.10:FF:000347">
    <property type="entry name" value="delta-like protein 3"/>
    <property type="match status" value="1"/>
</dbReference>
<evidence type="ECO:0000256" key="9">
    <source>
        <dbReference type="ARBA" id="ARBA00022976"/>
    </source>
</evidence>
<dbReference type="InterPro" id="IPR050906">
    <property type="entry name" value="Notch_signaling"/>
</dbReference>
<evidence type="ECO:0000256" key="17">
    <source>
        <dbReference type="ARBA" id="ARBA00080954"/>
    </source>
</evidence>
<dbReference type="PANTHER" id="PTHR24044">
    <property type="entry name" value="NOTCH LIGAND FAMILY MEMBER"/>
    <property type="match status" value="1"/>
</dbReference>
<protein>
    <recommendedName>
        <fullName evidence="16">Delta-like protein 3</fullName>
    </recommendedName>
    <alternativeName>
        <fullName evidence="17">Drosophila Delta homolog 3</fullName>
    </alternativeName>
</protein>
<gene>
    <name evidence="23" type="ORF">EI555_019869</name>
</gene>
<dbReference type="SUPFAM" id="SSF57184">
    <property type="entry name" value="Growth factor receptor domain"/>
    <property type="match status" value="1"/>
</dbReference>
<dbReference type="PROSITE" id="PS01186">
    <property type="entry name" value="EGF_2"/>
    <property type="match status" value="5"/>
</dbReference>
<comment type="subcellular location">
    <subcellularLocation>
        <location evidence="1">Membrane</location>
        <topology evidence="1">Single-pass type I membrane protein</topology>
    </subcellularLocation>
</comment>
<dbReference type="AlphaFoldDB" id="A0A4U1ETR4"/>
<keyword evidence="2" id="KW-0217">Developmental protein</keyword>
<evidence type="ECO:0000256" key="3">
    <source>
        <dbReference type="ARBA" id="ARBA00022536"/>
    </source>
</evidence>
<dbReference type="PANTHER" id="PTHR24044:SF308">
    <property type="entry name" value="DELTA-LIKE PROTEIN 3"/>
    <property type="match status" value="1"/>
</dbReference>
<keyword evidence="11 20" id="KW-0472">Membrane</keyword>
<feature type="domain" description="EGF-like" evidence="22">
    <location>
        <begin position="461"/>
        <end position="497"/>
    </location>
</feature>
<proteinExistence type="predicted"/>
<accession>A0A4U1ETR4</accession>
<dbReference type="InterPro" id="IPR013032">
    <property type="entry name" value="EGF-like_CS"/>
</dbReference>
<feature type="transmembrane region" description="Helical" evidence="20">
    <location>
        <begin position="523"/>
        <end position="545"/>
    </location>
</feature>
<sequence>MVSPQMPQLLSPTVILVLFFLPQTRPAGVFELQIHSFGPGPGPGAPRSPCKAGDTCRLFFRVCLKPGISEEAAESPCTLGAALSARGPVYTAQPGAPAPDLPLPDGLMRVPFRDAWPGTFSLIIETWREELGEQIGGPAWSLLARVAGRRRLAAGGPWARDVQRAGAWELRFSYRARCEPPAVGAACARLCRSRGAPSRLRTNARHRVSPAFNPTSSRHGPSGSFHNLVTLFRELRTREPLASFTHGLQPQHVEQAAAQSTASVSSPMNVDAWRAGLGPSAQSLSPPAAASAPGAHPLLPLDASYPGLGPVTGIRVPTEAAVETPGSFECTCPRGFYGLRCEVSGVTCADGPCFNGGLCVGGADPNSAYICRCPPGFQGSNCEKRVDRCSLQPCRNGGLCLDLGHALRCRCRAGFAGPRCEHDLDDCASRACANGGTCLEGGGARRCSCALGFGGRDCRERADPCAARPCAHGGRCYAHFSGLVCACASGYMGARCEFPVHPDGAGALPVAPPGLRPGDPERFLLPPALGLLVAAGLAGSALLLVHVRRRGPGRDTGSRLLAGTPEPSVHALPDALNNMRTREGAGDGPSPSSDWNRPEDGDARSVYVISAPCIYAR</sequence>
<dbReference type="GO" id="GO:0045746">
    <property type="term" value="P:negative regulation of Notch signaling pathway"/>
    <property type="evidence" value="ECO:0007669"/>
    <property type="project" value="TreeGrafter"/>
</dbReference>
<evidence type="ECO:0000256" key="14">
    <source>
        <dbReference type="ARBA" id="ARBA00055837"/>
    </source>
</evidence>
<keyword evidence="7" id="KW-0221">Differentiation</keyword>
<evidence type="ECO:0000313" key="24">
    <source>
        <dbReference type="Proteomes" id="UP000308365"/>
    </source>
</evidence>